<dbReference type="EMBL" id="GL732557">
    <property type="protein sequence ID" value="EFX78525.1"/>
    <property type="molecule type" value="Genomic_DNA"/>
</dbReference>
<dbReference type="AlphaFoldDB" id="E9GPU5"/>
<accession>E9GPU5</accession>
<protein>
    <submittedName>
        <fullName evidence="1">Uncharacterized protein</fullName>
    </submittedName>
</protein>
<dbReference type="KEGG" id="dpx:DAPPUDRAFT_246189"/>
<keyword evidence="2" id="KW-1185">Reference proteome</keyword>
<organism evidence="1 2">
    <name type="scientific">Daphnia pulex</name>
    <name type="common">Water flea</name>
    <dbReference type="NCBI Taxonomy" id="6669"/>
    <lineage>
        <taxon>Eukaryota</taxon>
        <taxon>Metazoa</taxon>
        <taxon>Ecdysozoa</taxon>
        <taxon>Arthropoda</taxon>
        <taxon>Crustacea</taxon>
        <taxon>Branchiopoda</taxon>
        <taxon>Diplostraca</taxon>
        <taxon>Cladocera</taxon>
        <taxon>Anomopoda</taxon>
        <taxon>Daphniidae</taxon>
        <taxon>Daphnia</taxon>
    </lineage>
</organism>
<dbReference type="Proteomes" id="UP000000305">
    <property type="component" value="Unassembled WGS sequence"/>
</dbReference>
<sequence length="107" mass="12596">MSLEFDELAERHQVILKTLHDEEEKYRDASTTLREIEAICSELKGFVEEQWQLHESLLDSEKATEVMAINMGPKQGKLSSLLEYHRKLESFNFLTDKEEKIKRINDI</sequence>
<reference evidence="1 2" key="1">
    <citation type="journal article" date="2011" name="Science">
        <title>The ecoresponsive genome of Daphnia pulex.</title>
        <authorList>
            <person name="Colbourne J.K."/>
            <person name="Pfrender M.E."/>
            <person name="Gilbert D."/>
            <person name="Thomas W.K."/>
            <person name="Tucker A."/>
            <person name="Oakley T.H."/>
            <person name="Tokishita S."/>
            <person name="Aerts A."/>
            <person name="Arnold G.J."/>
            <person name="Basu M.K."/>
            <person name="Bauer D.J."/>
            <person name="Caceres C.E."/>
            <person name="Carmel L."/>
            <person name="Casola C."/>
            <person name="Choi J.H."/>
            <person name="Detter J.C."/>
            <person name="Dong Q."/>
            <person name="Dusheyko S."/>
            <person name="Eads B.D."/>
            <person name="Frohlich T."/>
            <person name="Geiler-Samerotte K.A."/>
            <person name="Gerlach D."/>
            <person name="Hatcher P."/>
            <person name="Jogdeo S."/>
            <person name="Krijgsveld J."/>
            <person name="Kriventseva E.V."/>
            <person name="Kultz D."/>
            <person name="Laforsch C."/>
            <person name="Lindquist E."/>
            <person name="Lopez J."/>
            <person name="Manak J.R."/>
            <person name="Muller J."/>
            <person name="Pangilinan J."/>
            <person name="Patwardhan R.P."/>
            <person name="Pitluck S."/>
            <person name="Pritham E.J."/>
            <person name="Rechtsteiner A."/>
            <person name="Rho M."/>
            <person name="Rogozin I.B."/>
            <person name="Sakarya O."/>
            <person name="Salamov A."/>
            <person name="Schaack S."/>
            <person name="Shapiro H."/>
            <person name="Shiga Y."/>
            <person name="Skalitzky C."/>
            <person name="Smith Z."/>
            <person name="Souvorov A."/>
            <person name="Sung W."/>
            <person name="Tang Z."/>
            <person name="Tsuchiya D."/>
            <person name="Tu H."/>
            <person name="Vos H."/>
            <person name="Wang M."/>
            <person name="Wolf Y.I."/>
            <person name="Yamagata H."/>
            <person name="Yamada T."/>
            <person name="Ye Y."/>
            <person name="Shaw J.R."/>
            <person name="Andrews J."/>
            <person name="Crease T.J."/>
            <person name="Tang H."/>
            <person name="Lucas S.M."/>
            <person name="Robertson H.M."/>
            <person name="Bork P."/>
            <person name="Koonin E.V."/>
            <person name="Zdobnov E.M."/>
            <person name="Grigoriev I.V."/>
            <person name="Lynch M."/>
            <person name="Boore J.L."/>
        </authorList>
    </citation>
    <scope>NUCLEOTIDE SEQUENCE [LARGE SCALE GENOMIC DNA]</scope>
</reference>
<name>E9GPU5_DAPPU</name>
<dbReference type="InParanoid" id="E9GPU5"/>
<gene>
    <name evidence="1" type="ORF">DAPPUDRAFT_246189</name>
</gene>
<evidence type="ECO:0000313" key="1">
    <source>
        <dbReference type="EMBL" id="EFX78525.1"/>
    </source>
</evidence>
<evidence type="ECO:0000313" key="2">
    <source>
        <dbReference type="Proteomes" id="UP000000305"/>
    </source>
</evidence>
<dbReference type="HOGENOM" id="CLU_2212557_0_0_1"/>
<proteinExistence type="predicted"/>